<evidence type="ECO:0000313" key="2">
    <source>
        <dbReference type="Proteomes" id="UP000664859"/>
    </source>
</evidence>
<protein>
    <recommendedName>
        <fullName evidence="3">Macro domain-containing protein</fullName>
    </recommendedName>
</protein>
<evidence type="ECO:0000313" key="1">
    <source>
        <dbReference type="EMBL" id="KAG5183011.1"/>
    </source>
</evidence>
<dbReference type="OrthoDB" id="6082470at2759"/>
<gene>
    <name evidence="1" type="ORF">JKP88DRAFT_272971</name>
</gene>
<keyword evidence="2" id="KW-1185">Reference proteome</keyword>
<sequence length="251" mass="27292">MTLGDFTFVFVNIDEKALHAYKAVLQPIMRERAVFISGLIADNVDACEYLVSASNSRLFFDGGSDMDYLRMYPEVTDAARKQMRLLWHEGAFVSDADVPHLPVGAAMLVPLSGGRTLIAAPTMILPQNVSDTDNARSAFSAILTVLEKEGDGARGRVLIPGLCTGVGGMSATASAGQIARAWVDFCAGNATDICPQLMGVAHDPGPMRRQPALYMNSLYVTDGFPRVTQKFNACPLHHCVSNQHSEQKVWW</sequence>
<dbReference type="AlphaFoldDB" id="A0A836CGK8"/>
<name>A0A836CGK8_9STRA</name>
<dbReference type="Gene3D" id="3.40.220.10">
    <property type="entry name" value="Leucine Aminopeptidase, subunit E, domain 1"/>
    <property type="match status" value="1"/>
</dbReference>
<dbReference type="SUPFAM" id="SSF52949">
    <property type="entry name" value="Macro domain-like"/>
    <property type="match status" value="1"/>
</dbReference>
<organism evidence="1 2">
    <name type="scientific">Tribonema minus</name>
    <dbReference type="NCBI Taxonomy" id="303371"/>
    <lineage>
        <taxon>Eukaryota</taxon>
        <taxon>Sar</taxon>
        <taxon>Stramenopiles</taxon>
        <taxon>Ochrophyta</taxon>
        <taxon>PX clade</taxon>
        <taxon>Xanthophyceae</taxon>
        <taxon>Tribonematales</taxon>
        <taxon>Tribonemataceae</taxon>
        <taxon>Tribonema</taxon>
    </lineage>
</organism>
<proteinExistence type="predicted"/>
<dbReference type="EMBL" id="JAFCMP010000223">
    <property type="protein sequence ID" value="KAG5183011.1"/>
    <property type="molecule type" value="Genomic_DNA"/>
</dbReference>
<evidence type="ECO:0008006" key="3">
    <source>
        <dbReference type="Google" id="ProtNLM"/>
    </source>
</evidence>
<dbReference type="Proteomes" id="UP000664859">
    <property type="component" value="Unassembled WGS sequence"/>
</dbReference>
<accession>A0A836CGK8</accession>
<reference evidence="1" key="1">
    <citation type="submission" date="2021-02" db="EMBL/GenBank/DDBJ databases">
        <title>First Annotated Genome of the Yellow-green Alga Tribonema minus.</title>
        <authorList>
            <person name="Mahan K.M."/>
        </authorList>
    </citation>
    <scope>NUCLEOTIDE SEQUENCE</scope>
    <source>
        <strain evidence="1">UTEX B ZZ1240</strain>
    </source>
</reference>
<comment type="caution">
    <text evidence="1">The sequence shown here is derived from an EMBL/GenBank/DDBJ whole genome shotgun (WGS) entry which is preliminary data.</text>
</comment>
<dbReference type="InterPro" id="IPR043472">
    <property type="entry name" value="Macro_dom-like"/>
</dbReference>